<reference evidence="5" key="1">
    <citation type="journal article" date="2020" name="Nature">
        <title>Giant virus diversity and host interactions through global metagenomics.</title>
        <authorList>
            <person name="Schulz F."/>
            <person name="Roux S."/>
            <person name="Paez-Espino D."/>
            <person name="Jungbluth S."/>
            <person name="Walsh D.A."/>
            <person name="Denef V.J."/>
            <person name="McMahon K.D."/>
            <person name="Konstantinidis K.T."/>
            <person name="Eloe-Fadrosh E.A."/>
            <person name="Kyrpides N.C."/>
            <person name="Woyke T."/>
        </authorList>
    </citation>
    <scope>NUCLEOTIDE SEQUENCE</scope>
    <source>
        <strain evidence="5">GVMAG-M-3300025138-11</strain>
    </source>
</reference>
<evidence type="ECO:0000256" key="1">
    <source>
        <dbReference type="ARBA" id="ARBA00022741"/>
    </source>
</evidence>
<dbReference type="InterPro" id="IPR027417">
    <property type="entry name" value="P-loop_NTPase"/>
</dbReference>
<dbReference type="EMBL" id="MN740274">
    <property type="protein sequence ID" value="QHT97288.1"/>
    <property type="molecule type" value="Genomic_DNA"/>
</dbReference>
<dbReference type="AlphaFoldDB" id="A0A6C0IVL3"/>
<proteinExistence type="predicted"/>
<keyword evidence="1" id="KW-0547">Nucleotide-binding</keyword>
<dbReference type="SUPFAM" id="SSF52540">
    <property type="entry name" value="P-loop containing nucleoside triphosphate hydrolases"/>
    <property type="match status" value="1"/>
</dbReference>
<evidence type="ECO:0000259" key="4">
    <source>
        <dbReference type="PROSITE" id="PS51715"/>
    </source>
</evidence>
<sequence>MALRLIEIEKGKLKFNKENLNKVLLKIPNNLPIKTIGIVGPFRSGKSFLMNLICDNFSNNRNIPENNKNIDIKNNFVSASGMNAITKGIDIHEEPIILDLDGKTTAIILLDTPGLFDTNTDQYLTITIFGITTLISSYLIYNIDKRIQEDTLQNLALFAEYSKFAVKDCDLLPEINILIRDFQYFDDDITIDNLEEYCKIYYQSLVSKRDNNELNNTRDIISNYNISCNILPHPGLRIIKNTDLRFDLLENDFKIFTNFYITNLRNKLSKNNIKELTKSKYKFLIEQYINIFNNSKGTFPRATTLLDAIYECNLREIKETCLKLYLSNMDKNINSSYCLESTLNNFHYVNYIISINYFEKNKFLDKKTRSYKIIKAKLLEDLNEYYNHYLHENIKRNPLNTLQKIRPLYLLGSSLSFQAVSSACYNTSNICVVSYSASTVAVYSIIPIILYKLLDNTIPDFLKVRKDNLIQSFYKDKVKKQ</sequence>
<organism evidence="5">
    <name type="scientific">viral metagenome</name>
    <dbReference type="NCBI Taxonomy" id="1070528"/>
    <lineage>
        <taxon>unclassified sequences</taxon>
        <taxon>metagenomes</taxon>
        <taxon>organismal metagenomes</taxon>
    </lineage>
</organism>
<dbReference type="SUPFAM" id="SSF48340">
    <property type="entry name" value="Interferon-induced guanylate-binding protein 1 (GBP1), C-terminal domain"/>
    <property type="match status" value="1"/>
</dbReference>
<dbReference type="InterPro" id="IPR036543">
    <property type="entry name" value="Guanylate-bd_C_sf"/>
</dbReference>
<protein>
    <recommendedName>
        <fullName evidence="4">GB1/RHD3-type G domain-containing protein</fullName>
    </recommendedName>
</protein>
<feature type="domain" description="GB1/RHD3-type G" evidence="4">
    <location>
        <begin position="30"/>
        <end position="165"/>
    </location>
</feature>
<dbReference type="PROSITE" id="PS51715">
    <property type="entry name" value="G_GB1_RHD3"/>
    <property type="match status" value="1"/>
</dbReference>
<dbReference type="GO" id="GO:0005525">
    <property type="term" value="F:GTP binding"/>
    <property type="evidence" value="ECO:0007669"/>
    <property type="project" value="UniProtKB-KW"/>
</dbReference>
<name>A0A6C0IVL3_9ZZZZ</name>
<dbReference type="InterPro" id="IPR030386">
    <property type="entry name" value="G_GB1_RHD3_dom"/>
</dbReference>
<dbReference type="InterPro" id="IPR015894">
    <property type="entry name" value="Guanylate-bd_N"/>
</dbReference>
<keyword evidence="2" id="KW-0378">Hydrolase</keyword>
<evidence type="ECO:0000256" key="2">
    <source>
        <dbReference type="ARBA" id="ARBA00022801"/>
    </source>
</evidence>
<evidence type="ECO:0000256" key="3">
    <source>
        <dbReference type="ARBA" id="ARBA00023134"/>
    </source>
</evidence>
<evidence type="ECO:0000313" key="5">
    <source>
        <dbReference type="EMBL" id="QHT97288.1"/>
    </source>
</evidence>
<dbReference type="Pfam" id="PF02263">
    <property type="entry name" value="GBP"/>
    <property type="match status" value="1"/>
</dbReference>
<dbReference type="PANTHER" id="PTHR10751">
    <property type="entry name" value="GUANYLATE BINDING PROTEIN"/>
    <property type="match status" value="1"/>
</dbReference>
<dbReference type="Gene3D" id="3.40.50.300">
    <property type="entry name" value="P-loop containing nucleotide triphosphate hydrolases"/>
    <property type="match status" value="1"/>
</dbReference>
<dbReference type="GO" id="GO:0003924">
    <property type="term" value="F:GTPase activity"/>
    <property type="evidence" value="ECO:0007669"/>
    <property type="project" value="InterPro"/>
</dbReference>
<accession>A0A6C0IVL3</accession>
<keyword evidence="3" id="KW-0342">GTP-binding</keyword>